<dbReference type="Pfam" id="PF07859">
    <property type="entry name" value="Abhydrolase_3"/>
    <property type="match status" value="1"/>
</dbReference>
<comment type="caution">
    <text evidence="4">The sequence shown here is derived from an EMBL/GenBank/DDBJ whole genome shotgun (WGS) entry which is preliminary data.</text>
</comment>
<protein>
    <recommendedName>
        <fullName evidence="3">Alpha/beta hydrolase fold-3 domain-containing protein</fullName>
    </recommendedName>
</protein>
<dbReference type="AlphaFoldDB" id="A0A8H3I8P0"/>
<name>A0A8H3I8P0_9LECA</name>
<feature type="domain" description="Alpha/beta hydrolase fold-3" evidence="3">
    <location>
        <begin position="124"/>
        <end position="336"/>
    </location>
</feature>
<evidence type="ECO:0000313" key="4">
    <source>
        <dbReference type="EMBL" id="CAF9907400.1"/>
    </source>
</evidence>
<dbReference type="InterPro" id="IPR013094">
    <property type="entry name" value="AB_hydrolase_3"/>
</dbReference>
<dbReference type="Gene3D" id="3.40.50.1820">
    <property type="entry name" value="alpha/beta hydrolase"/>
    <property type="match status" value="1"/>
</dbReference>
<dbReference type="PANTHER" id="PTHR48081">
    <property type="entry name" value="AB HYDROLASE SUPERFAMILY PROTEIN C4A8.06C"/>
    <property type="match status" value="1"/>
</dbReference>
<dbReference type="GO" id="GO:0016787">
    <property type="term" value="F:hydrolase activity"/>
    <property type="evidence" value="ECO:0007669"/>
    <property type="project" value="UniProtKB-KW"/>
</dbReference>
<keyword evidence="2" id="KW-0732">Signal</keyword>
<proteinExistence type="predicted"/>
<evidence type="ECO:0000256" key="2">
    <source>
        <dbReference type="SAM" id="SignalP"/>
    </source>
</evidence>
<dbReference type="Proteomes" id="UP000664169">
    <property type="component" value="Unassembled WGS sequence"/>
</dbReference>
<dbReference type="EMBL" id="CAJPDQ010000003">
    <property type="protein sequence ID" value="CAF9907400.1"/>
    <property type="molecule type" value="Genomic_DNA"/>
</dbReference>
<accession>A0A8H3I8P0</accession>
<organism evidence="4 5">
    <name type="scientific">Gomphillus americanus</name>
    <dbReference type="NCBI Taxonomy" id="1940652"/>
    <lineage>
        <taxon>Eukaryota</taxon>
        <taxon>Fungi</taxon>
        <taxon>Dikarya</taxon>
        <taxon>Ascomycota</taxon>
        <taxon>Pezizomycotina</taxon>
        <taxon>Lecanoromycetes</taxon>
        <taxon>OSLEUM clade</taxon>
        <taxon>Ostropomycetidae</taxon>
        <taxon>Ostropales</taxon>
        <taxon>Graphidaceae</taxon>
        <taxon>Gomphilloideae</taxon>
        <taxon>Gomphillus</taxon>
    </lineage>
</organism>
<dbReference type="InterPro" id="IPR029058">
    <property type="entry name" value="AB_hydrolase_fold"/>
</dbReference>
<reference evidence="4" key="1">
    <citation type="submission" date="2021-03" db="EMBL/GenBank/DDBJ databases">
        <authorList>
            <person name="Tagirdzhanova G."/>
        </authorList>
    </citation>
    <scope>NUCLEOTIDE SEQUENCE</scope>
</reference>
<dbReference type="SUPFAM" id="SSF53474">
    <property type="entry name" value="alpha/beta-Hydrolases"/>
    <property type="match status" value="1"/>
</dbReference>
<sequence length="362" mass="39500">MSTGLHNPLRVILLLRKVLYELLLRFPFLCLKYLVPSLRPQQSWSWKTCMMAARTKATLDILGTGRISAPLELKAGKEAEQFQLIKPAKDLQGVAAATEIKPVTTFGIWYPSPPPKGSNGSVAIHFHGGAYVSLTARNDSCGWGADMLAKHVADFAFLAEYRLASREDGAFPAQLQDAIAAYQHVLSLGIEASQIVVGGDSAGGHLTLSLLRYIVDNDGILPQPRAALLWSPAVDWVSPSDVTTTYNNKHYNFDIIPAEWIAWGSTEFTKGLDPSAPSLKPYLVPLHSPFRIKTPLWIQACGLEVLHDSIVEFGDGMKAIGNSVTMNSAPLAVHDLFYGNLTGFLAEADKAFKEAGAWLEQI</sequence>
<evidence type="ECO:0000259" key="3">
    <source>
        <dbReference type="Pfam" id="PF07859"/>
    </source>
</evidence>
<gene>
    <name evidence="4" type="ORF">GOMPHAMPRED_005097</name>
</gene>
<keyword evidence="5" id="KW-1185">Reference proteome</keyword>
<evidence type="ECO:0000313" key="5">
    <source>
        <dbReference type="Proteomes" id="UP000664169"/>
    </source>
</evidence>
<feature type="signal peptide" evidence="2">
    <location>
        <begin position="1"/>
        <end position="20"/>
    </location>
</feature>
<keyword evidence="1" id="KW-0378">Hydrolase</keyword>
<feature type="chain" id="PRO_5034197813" description="Alpha/beta hydrolase fold-3 domain-containing protein" evidence="2">
    <location>
        <begin position="21"/>
        <end position="362"/>
    </location>
</feature>
<dbReference type="PANTHER" id="PTHR48081:SF17">
    <property type="entry name" value="ALPHA_BETA HYDROLASE FOLD-3 DOMAIN-CONTAINING PROTEIN"/>
    <property type="match status" value="1"/>
</dbReference>
<evidence type="ECO:0000256" key="1">
    <source>
        <dbReference type="ARBA" id="ARBA00022801"/>
    </source>
</evidence>
<dbReference type="OrthoDB" id="2152029at2759"/>
<dbReference type="InterPro" id="IPR050300">
    <property type="entry name" value="GDXG_lipolytic_enzyme"/>
</dbReference>